<evidence type="ECO:0000256" key="6">
    <source>
        <dbReference type="HAMAP-Rule" id="MF_01366"/>
    </source>
</evidence>
<dbReference type="FunFam" id="3.90.1180.10:FF:000001">
    <property type="entry name" value="50S ribosomal protein L13"/>
    <property type="match status" value="1"/>
</dbReference>
<proteinExistence type="inferred from homology"/>
<dbReference type="PANTHER" id="PTHR11545:SF2">
    <property type="entry name" value="LARGE RIBOSOMAL SUBUNIT PROTEIN UL13M"/>
    <property type="match status" value="1"/>
</dbReference>
<dbReference type="InterPro" id="IPR036899">
    <property type="entry name" value="Ribosomal_uL13_sf"/>
</dbReference>
<evidence type="ECO:0000313" key="8">
    <source>
        <dbReference type="Proteomes" id="UP000265845"/>
    </source>
</evidence>
<name>A0A399RGP1_9PROT</name>
<reference evidence="7 8" key="1">
    <citation type="submission" date="2018-08" db="EMBL/GenBank/DDBJ databases">
        <title>Henriciella mobilis sp. nov., isolated from seawater.</title>
        <authorList>
            <person name="Cheng H."/>
            <person name="Wu Y.-H."/>
            <person name="Xu X.-W."/>
            <person name="Guo L.-L."/>
        </authorList>
    </citation>
    <scope>NUCLEOTIDE SEQUENCE [LARGE SCALE GENOMIC DNA]</scope>
    <source>
        <strain evidence="7 8">CCUG67844</strain>
    </source>
</reference>
<dbReference type="EMBL" id="QWGA01000007">
    <property type="protein sequence ID" value="RIJ28869.1"/>
    <property type="molecule type" value="Genomic_DNA"/>
</dbReference>
<evidence type="ECO:0000256" key="1">
    <source>
        <dbReference type="ARBA" id="ARBA00006227"/>
    </source>
</evidence>
<keyword evidence="3 6" id="KW-0689">Ribosomal protein</keyword>
<sequence length="154" mass="17407">MKTYNAPADVENKWIVIDATDVVVGRLASYVAKRLRGKHRADYTPHIDTGDHIVVINAEKARFTGNKLRDKTYYRHTGYPGGIKQTTAEKILGGRFPERAIELAVKRMMPGESPLARQQFSKLRVYAGSEHPHEAQKPETVDFASMNVKNLRDD</sequence>
<accession>A0A399RGP1</accession>
<organism evidence="7 8">
    <name type="scientific">Henriciella algicola</name>
    <dbReference type="NCBI Taxonomy" id="1608422"/>
    <lineage>
        <taxon>Bacteria</taxon>
        <taxon>Pseudomonadati</taxon>
        <taxon>Pseudomonadota</taxon>
        <taxon>Alphaproteobacteria</taxon>
        <taxon>Hyphomonadales</taxon>
        <taxon>Hyphomonadaceae</taxon>
        <taxon>Henriciella</taxon>
    </lineage>
</organism>
<evidence type="ECO:0000256" key="4">
    <source>
        <dbReference type="ARBA" id="ARBA00023274"/>
    </source>
</evidence>
<protein>
    <recommendedName>
        <fullName evidence="5 6">Large ribosomal subunit protein uL13</fullName>
    </recommendedName>
</protein>
<evidence type="ECO:0000313" key="7">
    <source>
        <dbReference type="EMBL" id="RIJ28869.1"/>
    </source>
</evidence>
<keyword evidence="4 6" id="KW-0687">Ribonucleoprotein</keyword>
<dbReference type="Pfam" id="PF00572">
    <property type="entry name" value="Ribosomal_L13"/>
    <property type="match status" value="1"/>
</dbReference>
<evidence type="ECO:0000256" key="3">
    <source>
        <dbReference type="ARBA" id="ARBA00022980"/>
    </source>
</evidence>
<dbReference type="GO" id="GO:0003729">
    <property type="term" value="F:mRNA binding"/>
    <property type="evidence" value="ECO:0007669"/>
    <property type="project" value="UniProtKB-ARBA"/>
</dbReference>
<dbReference type="InterPro" id="IPR005823">
    <property type="entry name" value="Ribosomal_uL13_bac-type"/>
</dbReference>
<dbReference type="GO" id="GO:0003735">
    <property type="term" value="F:structural constituent of ribosome"/>
    <property type="evidence" value="ECO:0007669"/>
    <property type="project" value="InterPro"/>
</dbReference>
<dbReference type="Gene3D" id="3.90.1180.10">
    <property type="entry name" value="Ribosomal protein L13"/>
    <property type="match status" value="1"/>
</dbReference>
<comment type="similarity">
    <text evidence="1 6">Belongs to the universal ribosomal protein uL13 family.</text>
</comment>
<dbReference type="CDD" id="cd00392">
    <property type="entry name" value="Ribosomal_L13"/>
    <property type="match status" value="1"/>
</dbReference>
<dbReference type="RefSeq" id="WP_119454290.1">
    <property type="nucleotide sequence ID" value="NZ_QWGA01000007.1"/>
</dbReference>
<gene>
    <name evidence="6" type="primary">rplM</name>
    <name evidence="7" type="ORF">D1222_10865</name>
</gene>
<dbReference type="OrthoDB" id="9801330at2"/>
<dbReference type="AlphaFoldDB" id="A0A399RGP1"/>
<comment type="function">
    <text evidence="6">This protein is one of the early assembly proteins of the 50S ribosomal subunit, although it is not seen to bind rRNA by itself. It is important during the early stages of 50S assembly.</text>
</comment>
<keyword evidence="8" id="KW-1185">Reference proteome</keyword>
<dbReference type="PANTHER" id="PTHR11545">
    <property type="entry name" value="RIBOSOMAL PROTEIN L13"/>
    <property type="match status" value="1"/>
</dbReference>
<dbReference type="GO" id="GO:0006412">
    <property type="term" value="P:translation"/>
    <property type="evidence" value="ECO:0007669"/>
    <property type="project" value="UniProtKB-UniRule"/>
</dbReference>
<comment type="subunit">
    <text evidence="2 6">Part of the 50S ribosomal subunit.</text>
</comment>
<dbReference type="NCBIfam" id="TIGR01066">
    <property type="entry name" value="rplM_bact"/>
    <property type="match status" value="1"/>
</dbReference>
<evidence type="ECO:0000256" key="5">
    <source>
        <dbReference type="ARBA" id="ARBA00035201"/>
    </source>
</evidence>
<dbReference type="GO" id="GO:0022625">
    <property type="term" value="C:cytosolic large ribosomal subunit"/>
    <property type="evidence" value="ECO:0007669"/>
    <property type="project" value="TreeGrafter"/>
</dbReference>
<evidence type="ECO:0000256" key="2">
    <source>
        <dbReference type="ARBA" id="ARBA00011838"/>
    </source>
</evidence>
<dbReference type="PIRSF" id="PIRSF002181">
    <property type="entry name" value="Ribosomal_L13"/>
    <property type="match status" value="1"/>
</dbReference>
<dbReference type="HAMAP" id="MF_01366">
    <property type="entry name" value="Ribosomal_uL13"/>
    <property type="match status" value="1"/>
</dbReference>
<dbReference type="InterPro" id="IPR005822">
    <property type="entry name" value="Ribosomal_uL13"/>
</dbReference>
<dbReference type="SUPFAM" id="SSF52161">
    <property type="entry name" value="Ribosomal protein L13"/>
    <property type="match status" value="1"/>
</dbReference>
<dbReference type="GO" id="GO:0017148">
    <property type="term" value="P:negative regulation of translation"/>
    <property type="evidence" value="ECO:0007669"/>
    <property type="project" value="TreeGrafter"/>
</dbReference>
<comment type="caution">
    <text evidence="7">The sequence shown here is derived from an EMBL/GenBank/DDBJ whole genome shotgun (WGS) entry which is preliminary data.</text>
</comment>
<dbReference type="Proteomes" id="UP000265845">
    <property type="component" value="Unassembled WGS sequence"/>
</dbReference>